<evidence type="ECO:0000313" key="2">
    <source>
        <dbReference type="EMBL" id="MES1922258.1"/>
    </source>
</evidence>
<dbReference type="InterPro" id="IPR028889">
    <property type="entry name" value="USP"/>
</dbReference>
<protein>
    <submittedName>
        <fullName evidence="2">U4/U6.U5 tri-snRNP-associated protein 2</fullName>
    </submittedName>
</protein>
<evidence type="ECO:0000259" key="1">
    <source>
        <dbReference type="PROSITE" id="PS50235"/>
    </source>
</evidence>
<gene>
    <name evidence="2" type="primary">USP39</name>
    <name evidence="2" type="ORF">MHBO_003764</name>
</gene>
<dbReference type="Proteomes" id="UP001439008">
    <property type="component" value="Unassembled WGS sequence"/>
</dbReference>
<feature type="non-terminal residue" evidence="2">
    <location>
        <position position="1"/>
    </location>
</feature>
<evidence type="ECO:0000313" key="3">
    <source>
        <dbReference type="Proteomes" id="UP001439008"/>
    </source>
</evidence>
<comment type="caution">
    <text evidence="2">The sequence shown here is derived from an EMBL/GenBank/DDBJ whole genome shotgun (WGS) entry which is preliminary data.</text>
</comment>
<reference evidence="2 3" key="1">
    <citation type="journal article" date="2024" name="BMC Biol.">
        <title>Comparative genomics of Ascetosporea gives new insight into the evolutionary basis for animal parasitism in Rhizaria.</title>
        <authorList>
            <person name="Hiltunen Thoren M."/>
            <person name="Onut-Brannstrom I."/>
            <person name="Alfjorden A."/>
            <person name="Peckova H."/>
            <person name="Swords F."/>
            <person name="Hooper C."/>
            <person name="Holzer A.S."/>
            <person name="Bass D."/>
            <person name="Burki F."/>
        </authorList>
    </citation>
    <scope>NUCLEOTIDE SEQUENCE [LARGE SCALE GENOMIC DNA]</scope>
    <source>
        <strain evidence="2">20-A016</strain>
    </source>
</reference>
<proteinExistence type="predicted"/>
<organism evidence="2 3">
    <name type="scientific">Bonamia ostreae</name>
    <dbReference type="NCBI Taxonomy" id="126728"/>
    <lineage>
        <taxon>Eukaryota</taxon>
        <taxon>Sar</taxon>
        <taxon>Rhizaria</taxon>
        <taxon>Endomyxa</taxon>
        <taxon>Ascetosporea</taxon>
        <taxon>Haplosporida</taxon>
        <taxon>Bonamia</taxon>
    </lineage>
</organism>
<dbReference type="SUPFAM" id="SSF54001">
    <property type="entry name" value="Cysteine proteinases"/>
    <property type="match status" value="1"/>
</dbReference>
<feature type="domain" description="USP" evidence="1">
    <location>
        <begin position="1"/>
        <end position="68"/>
    </location>
</feature>
<dbReference type="InterPro" id="IPR001394">
    <property type="entry name" value="Peptidase_C19_UCH"/>
</dbReference>
<dbReference type="Pfam" id="PF00443">
    <property type="entry name" value="UCH"/>
    <property type="match status" value="1"/>
</dbReference>
<dbReference type="InterPro" id="IPR038765">
    <property type="entry name" value="Papain-like_cys_pep_sf"/>
</dbReference>
<accession>A0ABV2ARG3</accession>
<dbReference type="PROSITE" id="PS50235">
    <property type="entry name" value="USP_3"/>
    <property type="match status" value="1"/>
</dbReference>
<name>A0ABV2ARG3_9EUKA</name>
<dbReference type="EMBL" id="JBDODL010002475">
    <property type="protein sequence ID" value="MES1922258.1"/>
    <property type="molecule type" value="Genomic_DNA"/>
</dbReference>
<keyword evidence="3" id="KW-1185">Reference proteome</keyword>
<dbReference type="Gene3D" id="3.90.70.10">
    <property type="entry name" value="Cysteine proteinases"/>
    <property type="match status" value="1"/>
</dbReference>
<sequence length="70" mass="8159">AEKLKSKRYDLICNIVHDGEDSKNGVKRAYVLHKANNKWYETHDLNINESIAQLVSVAESYIQIWELKDL</sequence>